<name>A0A2V3WAX3_9BACI</name>
<evidence type="ECO:0000256" key="6">
    <source>
        <dbReference type="SAM" id="Phobius"/>
    </source>
</evidence>
<reference evidence="7 8" key="1">
    <citation type="submission" date="2018-05" db="EMBL/GenBank/DDBJ databases">
        <title>Genomic Encyclopedia of Type Strains, Phase IV (KMG-IV): sequencing the most valuable type-strain genomes for metagenomic binning, comparative biology and taxonomic classification.</title>
        <authorList>
            <person name="Goeker M."/>
        </authorList>
    </citation>
    <scope>NUCLEOTIDE SEQUENCE [LARGE SCALE GENOMIC DNA]</scope>
    <source>
        <strain evidence="7 8">DSM 28556</strain>
    </source>
</reference>
<gene>
    <name evidence="7" type="ORF">DFR56_10951</name>
</gene>
<comment type="subcellular location">
    <subcellularLocation>
        <location evidence="1">Cell membrane</location>
        <topology evidence="1">Multi-pass membrane protein</topology>
    </subcellularLocation>
</comment>
<keyword evidence="3 6" id="KW-0812">Transmembrane</keyword>
<protein>
    <submittedName>
        <fullName evidence="7">Putative ABC transport system permease protein</fullName>
    </submittedName>
</protein>
<keyword evidence="8" id="KW-1185">Reference proteome</keyword>
<dbReference type="EMBL" id="QJJQ01000009">
    <property type="protein sequence ID" value="PXW85889.1"/>
    <property type="molecule type" value="Genomic_DNA"/>
</dbReference>
<sequence length="328" mass="35196">MFLSLFGAVESGAIYAIMALGVYLSFRVLDFPDLTVDGSFVTGAAVAAISIMNGLSPVLATILGATAGFFAGCITGILHTKGKINALLSGILMMIALYSINLRIMGSPQISLLNESTLKTQFISFWEKIGFDHLLNNLLTMVGIERVPPTWGIVFVMIIIIIIIKMLADYFLKTEVGLALRATGDNKRMIRSFSANTDTLIIFGIGISNGLVAFSGALIAQHGGFADVGMGIGMIIIGLASVIIGEALFGIKTIFRATLAVILGAIVYRIVVTLALRVEFLETGDMKLITALLVILALVAPKILQAQREKQRREQKRAALNMEDVKNA</sequence>
<proteinExistence type="predicted"/>
<feature type="transmembrane region" description="Helical" evidence="6">
    <location>
        <begin position="193"/>
        <end position="219"/>
    </location>
</feature>
<organism evidence="7 8">
    <name type="scientific">Pseudogracilibacillus auburnensis</name>
    <dbReference type="NCBI Taxonomy" id="1494959"/>
    <lineage>
        <taxon>Bacteria</taxon>
        <taxon>Bacillati</taxon>
        <taxon>Bacillota</taxon>
        <taxon>Bacilli</taxon>
        <taxon>Bacillales</taxon>
        <taxon>Bacillaceae</taxon>
        <taxon>Pseudogracilibacillus</taxon>
    </lineage>
</organism>
<evidence type="ECO:0000256" key="2">
    <source>
        <dbReference type="ARBA" id="ARBA00022475"/>
    </source>
</evidence>
<feature type="transmembrane region" description="Helical" evidence="6">
    <location>
        <begin position="257"/>
        <end position="276"/>
    </location>
</feature>
<dbReference type="Pfam" id="PF02653">
    <property type="entry name" value="BPD_transp_2"/>
    <property type="match status" value="1"/>
</dbReference>
<evidence type="ECO:0000256" key="3">
    <source>
        <dbReference type="ARBA" id="ARBA00022692"/>
    </source>
</evidence>
<evidence type="ECO:0000313" key="7">
    <source>
        <dbReference type="EMBL" id="PXW85889.1"/>
    </source>
</evidence>
<dbReference type="Proteomes" id="UP000247978">
    <property type="component" value="Unassembled WGS sequence"/>
</dbReference>
<feature type="transmembrane region" description="Helical" evidence="6">
    <location>
        <begin position="288"/>
        <end position="304"/>
    </location>
</feature>
<feature type="transmembrane region" description="Helical" evidence="6">
    <location>
        <begin position="85"/>
        <end position="104"/>
    </location>
</feature>
<keyword evidence="5 6" id="KW-0472">Membrane</keyword>
<evidence type="ECO:0000256" key="4">
    <source>
        <dbReference type="ARBA" id="ARBA00022989"/>
    </source>
</evidence>
<dbReference type="PANTHER" id="PTHR32196:SF69">
    <property type="entry name" value="BRANCHED-CHAIN AMINO ACID TRANSPORT SYSTEM, PERMEASE PROTEIN"/>
    <property type="match status" value="1"/>
</dbReference>
<dbReference type="OrthoDB" id="9778389at2"/>
<dbReference type="CDD" id="cd06574">
    <property type="entry name" value="TM_PBP1_branched-chain-AA_like"/>
    <property type="match status" value="1"/>
</dbReference>
<dbReference type="PANTHER" id="PTHR32196">
    <property type="entry name" value="ABC TRANSPORTER PERMEASE PROTEIN YPHD-RELATED-RELATED"/>
    <property type="match status" value="1"/>
</dbReference>
<evidence type="ECO:0000256" key="5">
    <source>
        <dbReference type="ARBA" id="ARBA00023136"/>
    </source>
</evidence>
<keyword evidence="4 6" id="KW-1133">Transmembrane helix</keyword>
<evidence type="ECO:0000313" key="8">
    <source>
        <dbReference type="Proteomes" id="UP000247978"/>
    </source>
</evidence>
<dbReference type="AlphaFoldDB" id="A0A2V3WAX3"/>
<dbReference type="GO" id="GO:0005886">
    <property type="term" value="C:plasma membrane"/>
    <property type="evidence" value="ECO:0007669"/>
    <property type="project" value="UniProtKB-SubCell"/>
</dbReference>
<feature type="transmembrane region" description="Helical" evidence="6">
    <location>
        <begin position="225"/>
        <end position="245"/>
    </location>
</feature>
<comment type="caution">
    <text evidence="7">The sequence shown here is derived from an EMBL/GenBank/DDBJ whole genome shotgun (WGS) entry which is preliminary data.</text>
</comment>
<evidence type="ECO:0000256" key="1">
    <source>
        <dbReference type="ARBA" id="ARBA00004651"/>
    </source>
</evidence>
<dbReference type="RefSeq" id="WP_110395857.1">
    <property type="nucleotide sequence ID" value="NZ_JBHUHB010000001.1"/>
</dbReference>
<feature type="transmembrane region" description="Helical" evidence="6">
    <location>
        <begin position="12"/>
        <end position="29"/>
    </location>
</feature>
<accession>A0A2V3WAX3</accession>
<keyword evidence="2" id="KW-1003">Cell membrane</keyword>
<dbReference type="InterPro" id="IPR001851">
    <property type="entry name" value="ABC_transp_permease"/>
</dbReference>
<feature type="transmembrane region" description="Helical" evidence="6">
    <location>
        <begin position="151"/>
        <end position="172"/>
    </location>
</feature>
<feature type="transmembrane region" description="Helical" evidence="6">
    <location>
        <begin position="58"/>
        <end position="78"/>
    </location>
</feature>
<dbReference type="GO" id="GO:0022857">
    <property type="term" value="F:transmembrane transporter activity"/>
    <property type="evidence" value="ECO:0007669"/>
    <property type="project" value="InterPro"/>
</dbReference>